<keyword evidence="3" id="KW-1185">Reference proteome</keyword>
<dbReference type="InterPro" id="IPR036280">
    <property type="entry name" value="Multihaem_cyt_sf"/>
</dbReference>
<name>A0A974Y5U9_9RHOO</name>
<organism evidence="2 3">
    <name type="scientific">Azospira restricta</name>
    <dbReference type="NCBI Taxonomy" id="404405"/>
    <lineage>
        <taxon>Bacteria</taxon>
        <taxon>Pseudomonadati</taxon>
        <taxon>Pseudomonadota</taxon>
        <taxon>Betaproteobacteria</taxon>
        <taxon>Rhodocyclales</taxon>
        <taxon>Rhodocyclaceae</taxon>
        <taxon>Azospira</taxon>
    </lineage>
</organism>
<dbReference type="Pfam" id="PF09699">
    <property type="entry name" value="Paired_CXXCH_1"/>
    <property type="match status" value="1"/>
</dbReference>
<sequence length="225" mass="24845">MVTMPVFPDIRTTPHSLAKRTESKDPKEVCVFCHTPTINIADDGLPRIVPAWQQRSLPENHSFTIYDDIGRLQFGDKPAIGSQSIACLSCHDSAQAFSVTKFSYDHPFGVPYRGYSRHRPAPEVKKSDGEEAPSVAAKHLKALNDFREPSNAVVDNRTVWWVSSTGNAALRSRSDLPLYVRADVDAGGEVPFVECGSCHDPHSANPLFLRVTNQGSKLCLTCHDK</sequence>
<dbReference type="Proteomes" id="UP000663444">
    <property type="component" value="Chromosome"/>
</dbReference>
<protein>
    <submittedName>
        <fullName evidence="2">Cytochrome c3 family protein</fullName>
    </submittedName>
</protein>
<dbReference type="InterPro" id="IPR010177">
    <property type="entry name" value="Paired_CXXCH_1"/>
</dbReference>
<dbReference type="SUPFAM" id="SSF48695">
    <property type="entry name" value="Multiheme cytochromes"/>
    <property type="match status" value="1"/>
</dbReference>
<evidence type="ECO:0000313" key="3">
    <source>
        <dbReference type="Proteomes" id="UP000663444"/>
    </source>
</evidence>
<accession>A0A974Y5U9</accession>
<gene>
    <name evidence="2" type="ORF">IWH25_11475</name>
</gene>
<feature type="domain" description="Doubled CXXCH motif" evidence="1">
    <location>
        <begin position="194"/>
        <end position="225"/>
    </location>
</feature>
<dbReference type="EMBL" id="CP064781">
    <property type="protein sequence ID" value="QRJ65718.1"/>
    <property type="molecule type" value="Genomic_DNA"/>
</dbReference>
<evidence type="ECO:0000259" key="1">
    <source>
        <dbReference type="Pfam" id="PF09699"/>
    </source>
</evidence>
<reference evidence="2" key="1">
    <citation type="submission" date="2020-11" db="EMBL/GenBank/DDBJ databases">
        <title>Azospira restricta DSM 18626 genome sequence.</title>
        <authorList>
            <person name="Moe W.M."/>
        </authorList>
    </citation>
    <scope>NUCLEOTIDE SEQUENCE</scope>
    <source>
        <strain evidence="2">DSM 18626</strain>
    </source>
</reference>
<evidence type="ECO:0000313" key="2">
    <source>
        <dbReference type="EMBL" id="QRJ65718.1"/>
    </source>
</evidence>
<proteinExistence type="predicted"/>
<dbReference type="AlphaFoldDB" id="A0A974Y5U9"/>
<dbReference type="KEGG" id="ares:IWH25_11475"/>
<dbReference type="NCBIfam" id="TIGR01905">
    <property type="entry name" value="paired_CXXCH_1"/>
    <property type="match status" value="1"/>
</dbReference>